<reference evidence="8 10" key="1">
    <citation type="submission" date="2015-07" db="EMBL/GenBank/DDBJ databases">
        <authorList>
            <person name="Noorani M."/>
        </authorList>
    </citation>
    <scope>NUCLEOTIDE SEQUENCE [LARGE SCALE GENOMIC DNA]</scope>
    <source>
        <strain evidence="8 10">W1435</strain>
    </source>
</reference>
<accession>A0A0K1NGY3</accession>
<evidence type="ECO:0000256" key="4">
    <source>
        <dbReference type="ARBA" id="ARBA00022989"/>
    </source>
</evidence>
<keyword evidence="3 6" id="KW-0812">Transmembrane</keyword>
<dbReference type="PANTHER" id="PTHR33885:SF3">
    <property type="entry name" value="PHAGE SHOCK PROTEIN C"/>
    <property type="match status" value="1"/>
</dbReference>
<dbReference type="InterPro" id="IPR007168">
    <property type="entry name" value="Phageshock_PspC_N"/>
</dbReference>
<dbReference type="RefSeq" id="WP_025077831.1">
    <property type="nucleotide sequence ID" value="NZ_BAKO01000004.1"/>
</dbReference>
<evidence type="ECO:0000256" key="1">
    <source>
        <dbReference type="ARBA" id="ARBA00004162"/>
    </source>
</evidence>
<dbReference type="eggNOG" id="COG1983">
    <property type="taxonomic scope" value="Bacteria"/>
</dbReference>
<sequence>MNNKRLTRSAENAWLAGVCAGIADYLGFDRDAMRIVWLLLTLFTAGFPGFLLYIALWLLMLVEGAK</sequence>
<evidence type="ECO:0000313" key="8">
    <source>
        <dbReference type="EMBL" id="AKU68362.1"/>
    </source>
</evidence>
<dbReference type="KEGG" id="pfus:ADJ77_00305"/>
<comment type="subcellular location">
    <subcellularLocation>
        <location evidence="1">Cell membrane</location>
        <topology evidence="1">Single-pass membrane protein</topology>
    </subcellularLocation>
</comment>
<evidence type="ECO:0000256" key="3">
    <source>
        <dbReference type="ARBA" id="ARBA00022692"/>
    </source>
</evidence>
<dbReference type="AlphaFoldDB" id="A0A0K1NGY3"/>
<keyword evidence="4 6" id="KW-1133">Transmembrane helix</keyword>
<reference evidence="9 11" key="2">
    <citation type="submission" date="2021-03" db="EMBL/GenBank/DDBJ databases">
        <title>Human Oral Microbial Genomes.</title>
        <authorList>
            <person name="Johnston C.D."/>
            <person name="Chen T."/>
            <person name="Dewhirst F.E."/>
        </authorList>
    </citation>
    <scope>NUCLEOTIDE SEQUENCE [LARGE SCALE GENOMIC DNA]</scope>
    <source>
        <strain evidence="9 11">W1435</strain>
    </source>
</reference>
<evidence type="ECO:0000259" key="7">
    <source>
        <dbReference type="Pfam" id="PF04024"/>
    </source>
</evidence>
<evidence type="ECO:0000313" key="10">
    <source>
        <dbReference type="Proteomes" id="UP000060345"/>
    </source>
</evidence>
<proteinExistence type="predicted"/>
<dbReference type="Pfam" id="PF04024">
    <property type="entry name" value="PspC"/>
    <property type="match status" value="1"/>
</dbReference>
<dbReference type="GO" id="GO:0005886">
    <property type="term" value="C:plasma membrane"/>
    <property type="evidence" value="ECO:0007669"/>
    <property type="project" value="UniProtKB-SubCell"/>
</dbReference>
<keyword evidence="2" id="KW-1003">Cell membrane</keyword>
<dbReference type="EMBL" id="CP072370">
    <property type="protein sequence ID" value="QUB87304.1"/>
    <property type="molecule type" value="Genomic_DNA"/>
</dbReference>
<keyword evidence="5 6" id="KW-0472">Membrane</keyword>
<evidence type="ECO:0000313" key="9">
    <source>
        <dbReference type="EMBL" id="QUB87304.1"/>
    </source>
</evidence>
<evidence type="ECO:0000256" key="6">
    <source>
        <dbReference type="SAM" id="Phobius"/>
    </source>
</evidence>
<dbReference type="InterPro" id="IPR052027">
    <property type="entry name" value="PspC"/>
</dbReference>
<keyword evidence="11" id="KW-1185">Reference proteome</keyword>
<organism evidence="8 10">
    <name type="scientific">Prevotella fusca JCM 17724</name>
    <dbReference type="NCBI Taxonomy" id="1236517"/>
    <lineage>
        <taxon>Bacteria</taxon>
        <taxon>Pseudomonadati</taxon>
        <taxon>Bacteroidota</taxon>
        <taxon>Bacteroidia</taxon>
        <taxon>Bacteroidales</taxon>
        <taxon>Prevotellaceae</taxon>
        <taxon>Prevotella</taxon>
    </lineage>
</organism>
<feature type="domain" description="Phage shock protein PspC N-terminal" evidence="7">
    <location>
        <begin position="4"/>
        <end position="60"/>
    </location>
</feature>
<dbReference type="STRING" id="1236517.ADJ77_00305"/>
<protein>
    <submittedName>
        <fullName evidence="8">Phage-shock protein</fullName>
    </submittedName>
    <submittedName>
        <fullName evidence="9">PspC domain-containing protein</fullName>
    </submittedName>
</protein>
<evidence type="ECO:0000256" key="2">
    <source>
        <dbReference type="ARBA" id="ARBA00022475"/>
    </source>
</evidence>
<evidence type="ECO:0000313" key="11">
    <source>
        <dbReference type="Proteomes" id="UP000682005"/>
    </source>
</evidence>
<dbReference type="Proteomes" id="UP000682005">
    <property type="component" value="Chromosome 1"/>
</dbReference>
<name>A0A0K1NGY3_9BACT</name>
<dbReference type="EMBL" id="CP012074">
    <property type="protein sequence ID" value="AKU68362.1"/>
    <property type="molecule type" value="Genomic_DNA"/>
</dbReference>
<evidence type="ECO:0000256" key="5">
    <source>
        <dbReference type="ARBA" id="ARBA00023136"/>
    </source>
</evidence>
<feature type="transmembrane region" description="Helical" evidence="6">
    <location>
        <begin position="34"/>
        <end position="62"/>
    </location>
</feature>
<dbReference type="OrthoDB" id="5772680at2"/>
<gene>
    <name evidence="8" type="ORF">ADJ77_00305</name>
    <name evidence="9" type="ORF">J5A51_07445</name>
</gene>
<dbReference type="Proteomes" id="UP000060345">
    <property type="component" value="Chromosome 1"/>
</dbReference>
<dbReference type="PANTHER" id="PTHR33885">
    <property type="entry name" value="PHAGE SHOCK PROTEIN C"/>
    <property type="match status" value="1"/>
</dbReference>